<dbReference type="AlphaFoldDB" id="A0A132B6D7"/>
<reference evidence="3 4" key="1">
    <citation type="submission" date="2015-10" db="EMBL/GenBank/DDBJ databases">
        <title>Full genome of DAOMC 229536 Phialocephala scopiformis, a fungal endophyte of spruce producing the potent anti-insectan compound rugulosin.</title>
        <authorList>
            <consortium name="DOE Joint Genome Institute"/>
            <person name="Walker A.K."/>
            <person name="Frasz S.L."/>
            <person name="Seifert K.A."/>
            <person name="Miller J.D."/>
            <person name="Mondo S.J."/>
            <person name="Labutti K."/>
            <person name="Lipzen A."/>
            <person name="Dockter R."/>
            <person name="Kennedy M."/>
            <person name="Grigoriev I.V."/>
            <person name="Spatafora J.W."/>
        </authorList>
    </citation>
    <scope>NUCLEOTIDE SEQUENCE [LARGE SCALE GENOMIC DNA]</scope>
    <source>
        <strain evidence="3 4">CBS 120377</strain>
    </source>
</reference>
<feature type="compositionally biased region" description="Polar residues" evidence="1">
    <location>
        <begin position="139"/>
        <end position="156"/>
    </location>
</feature>
<dbReference type="EMBL" id="KQ947439">
    <property type="protein sequence ID" value="KUJ07569.1"/>
    <property type="molecule type" value="Genomic_DNA"/>
</dbReference>
<gene>
    <name evidence="3" type="ORF">LY89DRAFT_691656</name>
</gene>
<organism evidence="3 4">
    <name type="scientific">Mollisia scopiformis</name>
    <name type="common">Conifer needle endophyte fungus</name>
    <name type="synonym">Phialocephala scopiformis</name>
    <dbReference type="NCBI Taxonomy" id="149040"/>
    <lineage>
        <taxon>Eukaryota</taxon>
        <taxon>Fungi</taxon>
        <taxon>Dikarya</taxon>
        <taxon>Ascomycota</taxon>
        <taxon>Pezizomycotina</taxon>
        <taxon>Leotiomycetes</taxon>
        <taxon>Helotiales</taxon>
        <taxon>Mollisiaceae</taxon>
        <taxon>Mollisia</taxon>
    </lineage>
</organism>
<evidence type="ECO:0000256" key="1">
    <source>
        <dbReference type="SAM" id="MobiDB-lite"/>
    </source>
</evidence>
<feature type="region of interest" description="Disordered" evidence="1">
    <location>
        <begin position="132"/>
        <end position="205"/>
    </location>
</feature>
<evidence type="ECO:0000313" key="4">
    <source>
        <dbReference type="Proteomes" id="UP000070700"/>
    </source>
</evidence>
<evidence type="ECO:0000256" key="2">
    <source>
        <dbReference type="SAM" id="SignalP"/>
    </source>
</evidence>
<name>A0A132B6D7_MOLSC</name>
<feature type="compositionally biased region" description="Low complexity" evidence="1">
    <location>
        <begin position="157"/>
        <end position="205"/>
    </location>
</feature>
<evidence type="ECO:0000313" key="3">
    <source>
        <dbReference type="EMBL" id="KUJ07569.1"/>
    </source>
</evidence>
<dbReference type="RefSeq" id="XP_018061924.1">
    <property type="nucleotide sequence ID" value="XM_018216379.1"/>
</dbReference>
<dbReference type="GeneID" id="28826105"/>
<keyword evidence="4" id="KW-1185">Reference proteome</keyword>
<dbReference type="OrthoDB" id="3564289at2759"/>
<dbReference type="InParanoid" id="A0A132B6D7"/>
<feature type="signal peptide" evidence="2">
    <location>
        <begin position="1"/>
        <end position="21"/>
    </location>
</feature>
<dbReference type="Proteomes" id="UP000070700">
    <property type="component" value="Unassembled WGS sequence"/>
</dbReference>
<accession>A0A132B6D7</accession>
<dbReference type="KEGG" id="psco:LY89DRAFT_691656"/>
<proteinExistence type="predicted"/>
<feature type="chain" id="PRO_5007287901" evidence="2">
    <location>
        <begin position="22"/>
        <end position="269"/>
    </location>
</feature>
<keyword evidence="2" id="KW-0732">Signal</keyword>
<protein>
    <submittedName>
        <fullName evidence="3">Uncharacterized protein</fullName>
    </submittedName>
</protein>
<sequence length="269" mass="27833">MRLNTSTSLFVASSLFCLGSSLPFFPRSVALEPRATYSVVPVDGGSAATTDSAGQGEVTIVKTIVQSPTPTTQTVIETDTLPPTTDIIISTQTVEGSKTTQTVDVTLTPSATPVTVTATEYSVIDISAPTTIVLPPTATPSQLSTGGSKTATSNTNTIPETTPSPIKSTSSTADSTTPASPPSSSTLETSYTSTFTTPTSPASVSAASYDNGQWHTTYPTWSNGTATLRTAATPLQTTPPFSRDLSGSEESGVLTAVLRFFRRFSSGIL</sequence>